<dbReference type="STRING" id="706433.HMPREF9430_01111"/>
<dbReference type="PANTHER" id="PTHR43280:SF28">
    <property type="entry name" value="HTH-TYPE TRANSCRIPTIONAL ACTIVATOR RHAS"/>
    <property type="match status" value="1"/>
</dbReference>
<evidence type="ECO:0000256" key="1">
    <source>
        <dbReference type="ARBA" id="ARBA00023015"/>
    </source>
</evidence>
<dbReference type="AlphaFoldDB" id="E7MNJ1"/>
<dbReference type="PANTHER" id="PTHR43280">
    <property type="entry name" value="ARAC-FAMILY TRANSCRIPTIONAL REGULATOR"/>
    <property type="match status" value="1"/>
</dbReference>
<keyword evidence="2" id="KW-0238">DNA-binding</keyword>
<dbReference type="InterPro" id="IPR003313">
    <property type="entry name" value="AraC-bd"/>
</dbReference>
<sequence>MHSEMLHLHNNVEIIVVSCGTVICSAGEDNFELRAGDVCLINHNHLHRICSNGDSKCAYKVLNVGMSLLMQNPLIYEKYLKPMIDDSSFSHISFDGTSGSAGKIASLIADIESLQHNMPSGYELKLIALLHLLFHEIYLVYIDEPKKPPMDNNAFIQKKMIEFIYNHFNEEIILDDIARAGNVSRSQCAKIFNKYAQLSPINFLNKHRLEISLHLLRSTTTSVSEIAQSCGFFDQSYFNRLFLREYGCTPLSYRKSGWKSPSIS</sequence>
<dbReference type="GO" id="GO:0043565">
    <property type="term" value="F:sequence-specific DNA binding"/>
    <property type="evidence" value="ECO:0007669"/>
    <property type="project" value="InterPro"/>
</dbReference>
<evidence type="ECO:0000256" key="2">
    <source>
        <dbReference type="ARBA" id="ARBA00023125"/>
    </source>
</evidence>
<reference evidence="5 6" key="1">
    <citation type="submission" date="2010-08" db="EMBL/GenBank/DDBJ databases">
        <authorList>
            <person name="Weinstock G."/>
            <person name="Sodergren E."/>
            <person name="Clifton S."/>
            <person name="Fulton L."/>
            <person name="Fulton B."/>
            <person name="Courtney L."/>
            <person name="Fronick C."/>
            <person name="Harrison M."/>
            <person name="Strong C."/>
            <person name="Farmer C."/>
            <person name="Delahaunty K."/>
            <person name="Markovic C."/>
            <person name="Hall O."/>
            <person name="Minx P."/>
            <person name="Tomlinson C."/>
            <person name="Mitreva M."/>
            <person name="Hou S."/>
            <person name="Chen J."/>
            <person name="Wollam A."/>
            <person name="Pepin K.H."/>
            <person name="Johnson M."/>
            <person name="Bhonagiri V."/>
            <person name="Zhang X."/>
            <person name="Suruliraj S."/>
            <person name="Warren W."/>
            <person name="Chinwalla A."/>
            <person name="Mardis E.R."/>
            <person name="Wilson R.K."/>
        </authorList>
    </citation>
    <scope>NUCLEOTIDE SEQUENCE [LARGE SCALE GENOMIC DNA]</scope>
    <source>
        <strain evidence="5 6">F0204</strain>
    </source>
</reference>
<keyword evidence="6" id="KW-1185">Reference proteome</keyword>
<evidence type="ECO:0000313" key="6">
    <source>
        <dbReference type="Proteomes" id="UP000004097"/>
    </source>
</evidence>
<dbReference type="SUPFAM" id="SSF46689">
    <property type="entry name" value="Homeodomain-like"/>
    <property type="match status" value="1"/>
</dbReference>
<dbReference type="Gene3D" id="1.10.10.60">
    <property type="entry name" value="Homeodomain-like"/>
    <property type="match status" value="2"/>
</dbReference>
<dbReference type="CDD" id="cd02208">
    <property type="entry name" value="cupin_RmlC-like"/>
    <property type="match status" value="1"/>
</dbReference>
<dbReference type="eggNOG" id="COG2207">
    <property type="taxonomic scope" value="Bacteria"/>
</dbReference>
<dbReference type="InterPro" id="IPR018060">
    <property type="entry name" value="HTH_AraC"/>
</dbReference>
<dbReference type="RefSeq" id="WP_006525944.1">
    <property type="nucleotide sequence ID" value="NZ_GL637664.1"/>
</dbReference>
<dbReference type="EMBL" id="AECQ01000025">
    <property type="protein sequence ID" value="EFW24329.1"/>
    <property type="molecule type" value="Genomic_DNA"/>
</dbReference>
<dbReference type="PRINTS" id="PR00032">
    <property type="entry name" value="HTHARAC"/>
</dbReference>
<dbReference type="Proteomes" id="UP000004097">
    <property type="component" value="Unassembled WGS sequence"/>
</dbReference>
<dbReference type="PROSITE" id="PS01124">
    <property type="entry name" value="HTH_ARAC_FAMILY_2"/>
    <property type="match status" value="1"/>
</dbReference>
<dbReference type="Pfam" id="PF02311">
    <property type="entry name" value="AraC_binding"/>
    <property type="match status" value="1"/>
</dbReference>
<dbReference type="InterPro" id="IPR014710">
    <property type="entry name" value="RmlC-like_jellyroll"/>
</dbReference>
<dbReference type="Pfam" id="PF12833">
    <property type="entry name" value="HTH_18"/>
    <property type="match status" value="1"/>
</dbReference>
<evidence type="ECO:0000313" key="5">
    <source>
        <dbReference type="EMBL" id="EFW24329.1"/>
    </source>
</evidence>
<dbReference type="SMART" id="SM00342">
    <property type="entry name" value="HTH_ARAC"/>
    <property type="match status" value="1"/>
</dbReference>
<dbReference type="InterPro" id="IPR020449">
    <property type="entry name" value="Tscrpt_reg_AraC-type_HTH"/>
</dbReference>
<dbReference type="PROSITE" id="PS00041">
    <property type="entry name" value="HTH_ARAC_FAMILY_1"/>
    <property type="match status" value="1"/>
</dbReference>
<dbReference type="OrthoDB" id="9778008at2"/>
<comment type="caution">
    <text evidence="5">The sequence shown here is derived from an EMBL/GenBank/DDBJ whole genome shotgun (WGS) entry which is preliminary data.</text>
</comment>
<organism evidence="5 6">
    <name type="scientific">Solobacterium moorei F0204</name>
    <dbReference type="NCBI Taxonomy" id="706433"/>
    <lineage>
        <taxon>Bacteria</taxon>
        <taxon>Bacillati</taxon>
        <taxon>Bacillota</taxon>
        <taxon>Erysipelotrichia</taxon>
        <taxon>Erysipelotrichales</taxon>
        <taxon>Erysipelotrichaceae</taxon>
        <taxon>Solobacterium</taxon>
    </lineage>
</organism>
<name>E7MNJ1_9FIRM</name>
<dbReference type="InterPro" id="IPR037923">
    <property type="entry name" value="HTH-like"/>
</dbReference>
<evidence type="ECO:0000259" key="4">
    <source>
        <dbReference type="PROSITE" id="PS01124"/>
    </source>
</evidence>
<dbReference type="InterPro" id="IPR018062">
    <property type="entry name" value="HTH_AraC-typ_CS"/>
</dbReference>
<accession>E7MNJ1</accession>
<feature type="domain" description="HTH araC/xylS-type" evidence="4">
    <location>
        <begin position="158"/>
        <end position="256"/>
    </location>
</feature>
<keyword evidence="1" id="KW-0805">Transcription regulation</keyword>
<proteinExistence type="predicted"/>
<dbReference type="Gene3D" id="2.60.120.10">
    <property type="entry name" value="Jelly Rolls"/>
    <property type="match status" value="1"/>
</dbReference>
<dbReference type="InterPro" id="IPR009057">
    <property type="entry name" value="Homeodomain-like_sf"/>
</dbReference>
<dbReference type="SUPFAM" id="SSF51215">
    <property type="entry name" value="Regulatory protein AraC"/>
    <property type="match status" value="1"/>
</dbReference>
<protein>
    <submittedName>
        <fullName evidence="5">Transcriptional regulator, AraC family</fullName>
    </submittedName>
</protein>
<evidence type="ECO:0000256" key="3">
    <source>
        <dbReference type="ARBA" id="ARBA00023163"/>
    </source>
</evidence>
<keyword evidence="3" id="KW-0804">Transcription</keyword>
<dbReference type="HOGENOM" id="CLU_000445_88_3_9"/>
<gene>
    <name evidence="5" type="ORF">HMPREF9430_01111</name>
</gene>
<dbReference type="GO" id="GO:0003700">
    <property type="term" value="F:DNA-binding transcription factor activity"/>
    <property type="evidence" value="ECO:0007669"/>
    <property type="project" value="InterPro"/>
</dbReference>